<protein>
    <submittedName>
        <fullName evidence="1">Uncharacterized protein</fullName>
    </submittedName>
</protein>
<dbReference type="OrthoDB" id="39916at2759"/>
<dbReference type="KEGG" id="fcy:FRACYDRAFT_264139"/>
<proteinExistence type="predicted"/>
<keyword evidence="2" id="KW-1185">Reference proteome</keyword>
<dbReference type="EMBL" id="KV784375">
    <property type="protein sequence ID" value="OEU09415.1"/>
    <property type="molecule type" value="Genomic_DNA"/>
</dbReference>
<evidence type="ECO:0000313" key="2">
    <source>
        <dbReference type="Proteomes" id="UP000095751"/>
    </source>
</evidence>
<accession>A0A1E7EUE1</accession>
<gene>
    <name evidence="1" type="ORF">FRACYDRAFT_264139</name>
</gene>
<sequence length="453" mass="50075">MDRKINNNQDDNQDNKPIAAVVGGESAPVFGIMSSSNDTTEELPPMRAVSMMSQPATLQFSMGSSTESGKSAGITSILAAIKPLTLTSKSRSISSEAIAVKREWNESNWKVTRLDEVPLNFPLERTRREIQNVSVADIASRISNSLRLLSIEAEYDGEKGKVKCRTSDMVSFRIRLFAGNESTQEPVIVEIQRRSGSPSCFMRVCKNILDGAEGIEIQAETVPARKKMPPWMMKTPVSSMKCLGNVQKRDPLKEINLGISKSLDLLRSKDKDVNVLGLENLCYLTDPLKTRPDMAIISCKAIIVGEHSTEIRDEIGVMLQKDAFLPEEFEVSAVKDIFDKCRHLTIVLLSNVLALTSKDGSLADAVQNQKWFTEFLIPSLLDEVKSFETSSNNAHEAACGLTYLATCSGIARRVMEENAAVEDLQSANQYAVHNHELLASETKRFLKVLGYPI</sequence>
<organism evidence="1 2">
    <name type="scientific">Fragilariopsis cylindrus CCMP1102</name>
    <dbReference type="NCBI Taxonomy" id="635003"/>
    <lineage>
        <taxon>Eukaryota</taxon>
        <taxon>Sar</taxon>
        <taxon>Stramenopiles</taxon>
        <taxon>Ochrophyta</taxon>
        <taxon>Bacillariophyta</taxon>
        <taxon>Bacillariophyceae</taxon>
        <taxon>Bacillariophycidae</taxon>
        <taxon>Bacillariales</taxon>
        <taxon>Bacillariaceae</taxon>
        <taxon>Fragilariopsis</taxon>
    </lineage>
</organism>
<dbReference type="InParanoid" id="A0A1E7EUE1"/>
<reference evidence="1 2" key="1">
    <citation type="submission" date="2016-09" db="EMBL/GenBank/DDBJ databases">
        <title>Extensive genetic diversity and differential bi-allelic expression allows diatom success in the polar Southern Ocean.</title>
        <authorList>
            <consortium name="DOE Joint Genome Institute"/>
            <person name="Mock T."/>
            <person name="Otillar R.P."/>
            <person name="Strauss J."/>
            <person name="Dupont C."/>
            <person name="Frickenhaus S."/>
            <person name="Maumus F."/>
            <person name="Mcmullan M."/>
            <person name="Sanges R."/>
            <person name="Schmutz J."/>
            <person name="Toseland A."/>
            <person name="Valas R."/>
            <person name="Veluchamy A."/>
            <person name="Ward B.J."/>
            <person name="Allen A."/>
            <person name="Barry K."/>
            <person name="Falciatore A."/>
            <person name="Ferrante M."/>
            <person name="Fortunato A.E."/>
            <person name="Gloeckner G."/>
            <person name="Gruber A."/>
            <person name="Hipkin R."/>
            <person name="Janech M."/>
            <person name="Kroth P."/>
            <person name="Leese F."/>
            <person name="Lindquist E."/>
            <person name="Lyon B.R."/>
            <person name="Martin J."/>
            <person name="Mayer C."/>
            <person name="Parker M."/>
            <person name="Quesneville H."/>
            <person name="Raymond J."/>
            <person name="Uhlig C."/>
            <person name="Valentin K.U."/>
            <person name="Worden A.Z."/>
            <person name="Armbrust E.V."/>
            <person name="Bowler C."/>
            <person name="Green B."/>
            <person name="Moulton V."/>
            <person name="Van Oosterhout C."/>
            <person name="Grigoriev I."/>
        </authorList>
    </citation>
    <scope>NUCLEOTIDE SEQUENCE [LARGE SCALE GENOMIC DNA]</scope>
    <source>
        <strain evidence="1 2">CCMP1102</strain>
    </source>
</reference>
<dbReference type="AlphaFoldDB" id="A0A1E7EUE1"/>
<name>A0A1E7EUE1_9STRA</name>
<dbReference type="Proteomes" id="UP000095751">
    <property type="component" value="Unassembled WGS sequence"/>
</dbReference>
<evidence type="ECO:0000313" key="1">
    <source>
        <dbReference type="EMBL" id="OEU09415.1"/>
    </source>
</evidence>